<keyword evidence="3" id="KW-1185">Reference proteome</keyword>
<dbReference type="Proteomes" id="UP000887116">
    <property type="component" value="Unassembled WGS sequence"/>
</dbReference>
<feature type="signal peptide" evidence="1">
    <location>
        <begin position="1"/>
        <end position="20"/>
    </location>
</feature>
<reference evidence="2" key="1">
    <citation type="submission" date="2020-07" db="EMBL/GenBank/DDBJ databases">
        <title>Multicomponent nature underlies the extraordinary mechanical properties of spider dragline silk.</title>
        <authorList>
            <person name="Kono N."/>
            <person name="Nakamura H."/>
            <person name="Mori M."/>
            <person name="Yoshida Y."/>
            <person name="Ohtoshi R."/>
            <person name="Malay A.D."/>
            <person name="Moran D.A.P."/>
            <person name="Tomita M."/>
            <person name="Numata K."/>
            <person name="Arakawa K."/>
        </authorList>
    </citation>
    <scope>NUCLEOTIDE SEQUENCE</scope>
</reference>
<dbReference type="EMBL" id="BMAO01015504">
    <property type="protein sequence ID" value="GFR02128.1"/>
    <property type="molecule type" value="Genomic_DNA"/>
</dbReference>
<evidence type="ECO:0000313" key="3">
    <source>
        <dbReference type="Proteomes" id="UP000887116"/>
    </source>
</evidence>
<sequence>MMLLYLAIALVCFLNNLITSTDVADEAKTKDKEIPGKRKCPPILLMRCLSLDVKCCKTADCEKGEVCCQTFCSYECLKEDPENIASREINPSDMGCKEYNKTDSLNN</sequence>
<name>A0A8X6GE52_TRICU</name>
<organism evidence="2 3">
    <name type="scientific">Trichonephila clavata</name>
    <name type="common">Joro spider</name>
    <name type="synonym">Nephila clavata</name>
    <dbReference type="NCBI Taxonomy" id="2740835"/>
    <lineage>
        <taxon>Eukaryota</taxon>
        <taxon>Metazoa</taxon>
        <taxon>Ecdysozoa</taxon>
        <taxon>Arthropoda</taxon>
        <taxon>Chelicerata</taxon>
        <taxon>Arachnida</taxon>
        <taxon>Araneae</taxon>
        <taxon>Araneomorphae</taxon>
        <taxon>Entelegynae</taxon>
        <taxon>Araneoidea</taxon>
        <taxon>Nephilidae</taxon>
        <taxon>Trichonephila</taxon>
    </lineage>
</organism>
<protein>
    <submittedName>
        <fullName evidence="2">Uncharacterized protein</fullName>
    </submittedName>
</protein>
<accession>A0A8X6GE52</accession>
<proteinExistence type="predicted"/>
<evidence type="ECO:0000256" key="1">
    <source>
        <dbReference type="SAM" id="SignalP"/>
    </source>
</evidence>
<gene>
    <name evidence="2" type="ORF">TNCT_49972</name>
</gene>
<keyword evidence="1" id="KW-0732">Signal</keyword>
<evidence type="ECO:0000313" key="2">
    <source>
        <dbReference type="EMBL" id="GFR02128.1"/>
    </source>
</evidence>
<feature type="chain" id="PRO_5036501020" evidence="1">
    <location>
        <begin position="21"/>
        <end position="107"/>
    </location>
</feature>
<comment type="caution">
    <text evidence="2">The sequence shown here is derived from an EMBL/GenBank/DDBJ whole genome shotgun (WGS) entry which is preliminary data.</text>
</comment>
<dbReference type="AlphaFoldDB" id="A0A8X6GE52"/>